<dbReference type="EMBL" id="JAGGJA010000004">
    <property type="protein sequence ID" value="MCW9706771.1"/>
    <property type="molecule type" value="Genomic_DNA"/>
</dbReference>
<sequence>MIERRGYRLNHSDDHIKKKEKVCFLIPGMDAGGIENYLLRFLQFHDDRNWSCTVIARNEKTGDLTKEYEKLNVKIRYQGVGYANPIKWYKLYQHFKSESYDTICDFNGNFGGIPMVLGKLAGITNRIVFYRRSSRAYELTVLRVFYDNCLNKLVSTFSTKILSNSQHALNVFFENGATYNGQFKIIPNGINLESFRTKYSKEEARQKMDIQLNAYVLGHVGRFDPAKNHKMIFAVAAELTKVIPNIRFIFCGKGTDGDEFIEATQTYGIKDRCHFLGLQDDIPMVLKTMDLFYFPSVTEGQPNALIEAMIMGIPILASQIPSICEIIPEKFHDDILIDPNDVSASVKKIMDIYTMRFEQVSLEEFMKRKFNANKNFKLFENEL</sequence>
<dbReference type="EC" id="2.4.-.-" evidence="2"/>
<dbReference type="RefSeq" id="WP_265765504.1">
    <property type="nucleotide sequence ID" value="NZ_JAGGJA010000004.1"/>
</dbReference>
<feature type="domain" description="Glycosyl transferase family 1" evidence="1">
    <location>
        <begin position="201"/>
        <end position="356"/>
    </location>
</feature>
<dbReference type="SUPFAM" id="SSF53756">
    <property type="entry name" value="UDP-Glycosyltransferase/glycogen phosphorylase"/>
    <property type="match status" value="1"/>
</dbReference>
<keyword evidence="3" id="KW-1185">Reference proteome</keyword>
<protein>
    <submittedName>
        <fullName evidence="2">Glycosyltransferase</fullName>
        <ecNumber evidence="2">2.4.-.-</ecNumber>
    </submittedName>
</protein>
<keyword evidence="2" id="KW-0808">Transferase</keyword>
<dbReference type="InterPro" id="IPR001296">
    <property type="entry name" value="Glyco_trans_1"/>
</dbReference>
<name>A0ABT3PLF7_9BACT</name>
<dbReference type="GO" id="GO:0016757">
    <property type="term" value="F:glycosyltransferase activity"/>
    <property type="evidence" value="ECO:0007669"/>
    <property type="project" value="UniProtKB-KW"/>
</dbReference>
<dbReference type="Gene3D" id="3.40.50.2000">
    <property type="entry name" value="Glycogen Phosphorylase B"/>
    <property type="match status" value="2"/>
</dbReference>
<proteinExistence type="predicted"/>
<keyword evidence="2" id="KW-0328">Glycosyltransferase</keyword>
<dbReference type="Pfam" id="PF00534">
    <property type="entry name" value="Glycos_transf_1"/>
    <property type="match status" value="1"/>
</dbReference>
<dbReference type="Proteomes" id="UP001207918">
    <property type="component" value="Unassembled WGS sequence"/>
</dbReference>
<gene>
    <name evidence="2" type="ORF">J6I44_07875</name>
</gene>
<evidence type="ECO:0000313" key="3">
    <source>
        <dbReference type="Proteomes" id="UP001207918"/>
    </source>
</evidence>
<comment type="caution">
    <text evidence="2">The sequence shown here is derived from an EMBL/GenBank/DDBJ whole genome shotgun (WGS) entry which is preliminary data.</text>
</comment>
<reference evidence="2 3" key="1">
    <citation type="submission" date="2021-03" db="EMBL/GenBank/DDBJ databases">
        <title>Aliifodinibius sp. nov., a new bacterium isolated from saline soil.</title>
        <authorList>
            <person name="Galisteo C."/>
            <person name="De La Haba R."/>
            <person name="Sanchez-Porro C."/>
            <person name="Ventosa A."/>
        </authorList>
    </citation>
    <scope>NUCLEOTIDE SEQUENCE [LARGE SCALE GENOMIC DNA]</scope>
    <source>
        <strain evidence="2 3">1BSP15-2V2</strain>
    </source>
</reference>
<organism evidence="2 3">
    <name type="scientific">Fodinibius salsisoli</name>
    <dbReference type="NCBI Taxonomy" id="2820877"/>
    <lineage>
        <taxon>Bacteria</taxon>
        <taxon>Pseudomonadati</taxon>
        <taxon>Balneolota</taxon>
        <taxon>Balneolia</taxon>
        <taxon>Balneolales</taxon>
        <taxon>Balneolaceae</taxon>
        <taxon>Fodinibius</taxon>
    </lineage>
</organism>
<dbReference type="PANTHER" id="PTHR12526">
    <property type="entry name" value="GLYCOSYLTRANSFERASE"/>
    <property type="match status" value="1"/>
</dbReference>
<evidence type="ECO:0000259" key="1">
    <source>
        <dbReference type="Pfam" id="PF00534"/>
    </source>
</evidence>
<evidence type="ECO:0000313" key="2">
    <source>
        <dbReference type="EMBL" id="MCW9706771.1"/>
    </source>
</evidence>
<accession>A0ABT3PLF7</accession>